<dbReference type="EMBL" id="CP092418">
    <property type="protein sequence ID" value="USD23409.1"/>
    <property type="molecule type" value="Genomic_DNA"/>
</dbReference>
<proteinExistence type="predicted"/>
<organism evidence="2 3">
    <name type="scientific">Microbulbifer variabilis</name>
    <dbReference type="NCBI Taxonomy" id="266805"/>
    <lineage>
        <taxon>Bacteria</taxon>
        <taxon>Pseudomonadati</taxon>
        <taxon>Pseudomonadota</taxon>
        <taxon>Gammaproteobacteria</taxon>
        <taxon>Cellvibrionales</taxon>
        <taxon>Microbulbiferaceae</taxon>
        <taxon>Microbulbifer</taxon>
    </lineage>
</organism>
<evidence type="ECO:0000313" key="2">
    <source>
        <dbReference type="EMBL" id="USD23409.1"/>
    </source>
</evidence>
<keyword evidence="3" id="KW-1185">Reference proteome</keyword>
<gene>
    <name evidence="2" type="ORF">MJO52_09795</name>
</gene>
<sequence>MFPKYALVTAAISAAFIAFEAQAKTFKYEIQDITSSNASLQYPGLDLNGADSATLIIDQADPSSPAVITSLDVNFPNASKLSVRNFNSTNGLHRATVGNTWVYRQLNIEVHGVDFQNSSDQNIYIDGFVSEAESFIGANQPGNQGQPLFHVGGRLVDVTPGKVTDIKILTLDGNRLRLSLNDKIAANPNNNHESVIVIDSLWFGNGEAKLYIPIPMANNEAKFSAPYKLNISTTSGPEGDEHFIHVLAKDERGNEFPTAEFPLQHLLEEAYRNHQ</sequence>
<evidence type="ECO:0000256" key="1">
    <source>
        <dbReference type="SAM" id="SignalP"/>
    </source>
</evidence>
<protein>
    <submittedName>
        <fullName evidence="2">Uncharacterized protein</fullName>
    </submittedName>
</protein>
<feature type="signal peptide" evidence="1">
    <location>
        <begin position="1"/>
        <end position="23"/>
    </location>
</feature>
<evidence type="ECO:0000313" key="3">
    <source>
        <dbReference type="Proteomes" id="UP001055658"/>
    </source>
</evidence>
<feature type="chain" id="PRO_5047154519" evidence="1">
    <location>
        <begin position="24"/>
        <end position="275"/>
    </location>
</feature>
<dbReference type="Proteomes" id="UP001055658">
    <property type="component" value="Chromosome"/>
</dbReference>
<reference evidence="2" key="1">
    <citation type="submission" date="2022-02" db="EMBL/GenBank/DDBJ databases">
        <title>Coral-associated bacteria.</title>
        <authorList>
            <person name="Tang K."/>
            <person name="Wang X."/>
        </authorList>
    </citation>
    <scope>NUCLEOTIDE SEQUENCE</scope>
    <source>
        <strain evidence="2">SCSIO 43006</strain>
    </source>
</reference>
<dbReference type="RefSeq" id="WP_252085755.1">
    <property type="nucleotide sequence ID" value="NZ_CP092418.1"/>
</dbReference>
<keyword evidence="1" id="KW-0732">Signal</keyword>
<name>A0ABY4VNH4_9GAMM</name>
<accession>A0ABY4VNH4</accession>